<dbReference type="VEuPathDB" id="AmoebaDB:NAEGRDRAFT_81876"/>
<dbReference type="InterPro" id="IPR005225">
    <property type="entry name" value="Small_GTP-bd"/>
</dbReference>
<dbReference type="PANTHER" id="PTHR24072">
    <property type="entry name" value="RHO FAMILY GTPASE"/>
    <property type="match status" value="1"/>
</dbReference>
<evidence type="ECO:0000259" key="5">
    <source>
        <dbReference type="PROSITE" id="PS50181"/>
    </source>
</evidence>
<dbReference type="CDD" id="cd00157">
    <property type="entry name" value="Rho"/>
    <property type="match status" value="1"/>
</dbReference>
<dbReference type="InterPro" id="IPR003578">
    <property type="entry name" value="Small_GTPase_Rho"/>
</dbReference>
<protein>
    <submittedName>
        <fullName evidence="6">Rho family small GTPase</fullName>
    </submittedName>
</protein>
<dbReference type="Proteomes" id="UP000006671">
    <property type="component" value="Unassembled WGS sequence"/>
</dbReference>
<dbReference type="PROSITE" id="PS51419">
    <property type="entry name" value="RAB"/>
    <property type="match status" value="1"/>
</dbReference>
<dbReference type="GO" id="GO:0005525">
    <property type="term" value="F:GTP binding"/>
    <property type="evidence" value="ECO:0007669"/>
    <property type="project" value="UniProtKB-KW"/>
</dbReference>
<dbReference type="FunFam" id="3.40.50.300:FF:001179">
    <property type="entry name" value="Rho family GTPase"/>
    <property type="match status" value="1"/>
</dbReference>
<proteinExistence type="inferred from homology"/>
<dbReference type="InterPro" id="IPR027417">
    <property type="entry name" value="P-loop_NTPase"/>
</dbReference>
<dbReference type="Pfam" id="PF00071">
    <property type="entry name" value="Ras"/>
    <property type="match status" value="1"/>
</dbReference>
<dbReference type="PRINTS" id="PR00449">
    <property type="entry name" value="RASTRNSFRMNG"/>
</dbReference>
<dbReference type="Pfam" id="PF24681">
    <property type="entry name" value="Kelch_KLHDC2_KLHL20_DRC7"/>
    <property type="match status" value="1"/>
</dbReference>
<keyword evidence="3" id="KW-0342">GTP-binding</keyword>
<name>D2VZW8_NAEGR</name>
<dbReference type="KEGG" id="ngr:NAEGRDRAFT_81876"/>
<dbReference type="SUPFAM" id="SSF81383">
    <property type="entry name" value="F-box domain"/>
    <property type="match status" value="1"/>
</dbReference>
<dbReference type="OrthoDB" id="432528at2759"/>
<dbReference type="SMART" id="SM00173">
    <property type="entry name" value="RAS"/>
    <property type="match status" value="1"/>
</dbReference>
<feature type="domain" description="F-box" evidence="5">
    <location>
        <begin position="239"/>
        <end position="287"/>
    </location>
</feature>
<dbReference type="Gene3D" id="3.40.50.300">
    <property type="entry name" value="P-loop containing nucleotide triphosphate hydrolases"/>
    <property type="match status" value="1"/>
</dbReference>
<dbReference type="InterPro" id="IPR001806">
    <property type="entry name" value="Small_GTPase"/>
</dbReference>
<dbReference type="STRING" id="5762.D2VZW8"/>
<organism evidence="7">
    <name type="scientific">Naegleria gruberi</name>
    <name type="common">Amoeba</name>
    <dbReference type="NCBI Taxonomy" id="5762"/>
    <lineage>
        <taxon>Eukaryota</taxon>
        <taxon>Discoba</taxon>
        <taxon>Heterolobosea</taxon>
        <taxon>Tetramitia</taxon>
        <taxon>Eutetramitia</taxon>
        <taxon>Vahlkampfiidae</taxon>
        <taxon>Naegleria</taxon>
    </lineage>
</organism>
<dbReference type="Gene3D" id="2.120.10.80">
    <property type="entry name" value="Kelch-type beta propeller"/>
    <property type="match status" value="1"/>
</dbReference>
<evidence type="ECO:0000256" key="1">
    <source>
        <dbReference type="ARBA" id="ARBA00010142"/>
    </source>
</evidence>
<evidence type="ECO:0000256" key="2">
    <source>
        <dbReference type="ARBA" id="ARBA00022741"/>
    </source>
</evidence>
<dbReference type="eggNOG" id="KOG0393">
    <property type="taxonomic scope" value="Eukaryota"/>
</dbReference>
<dbReference type="SMART" id="SM00175">
    <property type="entry name" value="RAB"/>
    <property type="match status" value="1"/>
</dbReference>
<keyword evidence="2" id="KW-0547">Nucleotide-binding</keyword>
<dbReference type="SMART" id="SM00174">
    <property type="entry name" value="RHO"/>
    <property type="match status" value="1"/>
</dbReference>
<evidence type="ECO:0000256" key="3">
    <source>
        <dbReference type="ARBA" id="ARBA00023134"/>
    </source>
</evidence>
<dbReference type="GeneID" id="8857447"/>
<dbReference type="SUPFAM" id="SSF52540">
    <property type="entry name" value="P-loop containing nucleoside triphosphate hydrolases"/>
    <property type="match status" value="1"/>
</dbReference>
<gene>
    <name evidence="6" type="ORF">NAEGRDRAFT_81876</name>
</gene>
<dbReference type="EMBL" id="GG738916">
    <property type="protein sequence ID" value="EFC37603.1"/>
    <property type="molecule type" value="Genomic_DNA"/>
</dbReference>
<dbReference type="InterPro" id="IPR036047">
    <property type="entry name" value="F-box-like_dom_sf"/>
</dbReference>
<accession>D2VZW8</accession>
<dbReference type="SUPFAM" id="SSF117281">
    <property type="entry name" value="Kelch motif"/>
    <property type="match status" value="1"/>
</dbReference>
<dbReference type="AlphaFoldDB" id="D2VZW8"/>
<dbReference type="PROSITE" id="PS51421">
    <property type="entry name" value="RAS"/>
    <property type="match status" value="1"/>
</dbReference>
<dbReference type="InterPro" id="IPR001810">
    <property type="entry name" value="F-box_dom"/>
</dbReference>
<dbReference type="GO" id="GO:0007264">
    <property type="term" value="P:small GTPase-mediated signal transduction"/>
    <property type="evidence" value="ECO:0007669"/>
    <property type="project" value="InterPro"/>
</dbReference>
<dbReference type="RefSeq" id="XP_002670347.1">
    <property type="nucleotide sequence ID" value="XM_002670301.1"/>
</dbReference>
<dbReference type="PROSITE" id="PS50181">
    <property type="entry name" value="FBOX"/>
    <property type="match status" value="1"/>
</dbReference>
<comment type="similarity">
    <text evidence="1">Belongs to the small GTPase superfamily. Rho family.</text>
</comment>
<dbReference type="PROSITE" id="PS51420">
    <property type="entry name" value="RHO"/>
    <property type="match status" value="1"/>
</dbReference>
<evidence type="ECO:0000313" key="7">
    <source>
        <dbReference type="Proteomes" id="UP000006671"/>
    </source>
</evidence>
<dbReference type="InParanoid" id="D2VZW8"/>
<dbReference type="InterPro" id="IPR015915">
    <property type="entry name" value="Kelch-typ_b-propeller"/>
</dbReference>
<keyword evidence="7" id="KW-1185">Reference proteome</keyword>
<dbReference type="NCBIfam" id="TIGR00231">
    <property type="entry name" value="small_GTP"/>
    <property type="match status" value="1"/>
</dbReference>
<sequence length="586" mass="67384">MISPRYGQSATIYGDYLVVFGGYDNNSFTSNELFIFNLESREWKLIELSVEIKGRYYHASVLDEETGDWYILGGKSATNLVKDFVKIKLSTLDVDKATCQSEVLISELDGFAPRFGHSLVLEKSENGKRLYSIGGCNNKVDHLDCIYIDLNNIKNGWDVTYTHSLSHTFKSKDVGPVFHANVPFQVINEDDSIAMNYFVFGGTYQKTEDSKIQETSQQTDKIEKKQKKKQAGEPSFNIEVFDNVMNDDIFRLVLSFMTISDLCKLELVSKKLRICKLTSEDQYWKDYYYQRINLYLEASKTYNYNYNKITRAYETNYQYSEIYTSYLKFTSNYKRRLIEVIGECMSKADRDHHKRTSYIEGLSQCGSDIYVPKEEILKYKLKNASTSAFKIVQVGDGAVGKTCLWISLTTNAFPHEYVPTVFDNYSQNYVCDGTTFSLGLWDTAGPEDYDRLRPLSYPQTDLFFLSFSCSSESSMDNVVSKWIPEIRHHCPTTAVALVCTKIDFRDDPVLSRELLVKKHKKIHSFEQGELLAKKMGCLTYLETSALTGAGIKDLNEVMVRSISMWNDPSFKQIVKKNREKKNCNMQ</sequence>
<dbReference type="GO" id="GO:0003924">
    <property type="term" value="F:GTPase activity"/>
    <property type="evidence" value="ECO:0007669"/>
    <property type="project" value="InterPro"/>
</dbReference>
<evidence type="ECO:0000313" key="6">
    <source>
        <dbReference type="EMBL" id="EFC37603.1"/>
    </source>
</evidence>
<evidence type="ECO:0000256" key="4">
    <source>
        <dbReference type="SAM" id="MobiDB-lite"/>
    </source>
</evidence>
<reference evidence="6 7" key="1">
    <citation type="journal article" date="2010" name="Cell">
        <title>The genome of Naegleria gruberi illuminates early eukaryotic versatility.</title>
        <authorList>
            <person name="Fritz-Laylin L.K."/>
            <person name="Prochnik S.E."/>
            <person name="Ginger M.L."/>
            <person name="Dacks J.B."/>
            <person name="Carpenter M.L."/>
            <person name="Field M.C."/>
            <person name="Kuo A."/>
            <person name="Paredez A."/>
            <person name="Chapman J."/>
            <person name="Pham J."/>
            <person name="Shu S."/>
            <person name="Neupane R."/>
            <person name="Cipriano M."/>
            <person name="Mancuso J."/>
            <person name="Tu H."/>
            <person name="Salamov A."/>
            <person name="Lindquist E."/>
            <person name="Shapiro H."/>
            <person name="Lucas S."/>
            <person name="Grigoriev I.V."/>
            <person name="Cande W.Z."/>
            <person name="Fulton C."/>
            <person name="Rokhsar D.S."/>
            <person name="Dawson S.C."/>
        </authorList>
    </citation>
    <scope>NUCLEOTIDE SEQUENCE [LARGE SCALE GENOMIC DNA]</scope>
    <source>
        <strain evidence="6 7">NEG-M</strain>
    </source>
</reference>
<feature type="region of interest" description="Disordered" evidence="4">
    <location>
        <begin position="210"/>
        <end position="230"/>
    </location>
</feature>